<dbReference type="GO" id="GO:0043565">
    <property type="term" value="F:sequence-specific DNA binding"/>
    <property type="evidence" value="ECO:0007669"/>
    <property type="project" value="InterPro"/>
</dbReference>
<dbReference type="GO" id="GO:0004803">
    <property type="term" value="F:transposase activity"/>
    <property type="evidence" value="ECO:0007669"/>
    <property type="project" value="InterPro"/>
</dbReference>
<dbReference type="OrthoDB" id="5470339at2"/>
<proteinExistence type="predicted"/>
<dbReference type="GO" id="GO:0006275">
    <property type="term" value="P:regulation of DNA replication"/>
    <property type="evidence" value="ECO:0007669"/>
    <property type="project" value="InterPro"/>
</dbReference>
<reference evidence="3 4" key="1">
    <citation type="journal article" date="2013" name="Genome Announc.">
        <title>Draft Genome Sequence of Desulfotignum phosphitoxidans DSM 13687 Strain FiPS-3.</title>
        <authorList>
            <person name="Poehlein A."/>
            <person name="Daniel R."/>
            <person name="Simeonova D.D."/>
        </authorList>
    </citation>
    <scope>NUCLEOTIDE SEQUENCE [LARGE SCALE GENOMIC DNA]</scope>
    <source>
        <strain evidence="3 4">DSM 13687</strain>
    </source>
</reference>
<dbReference type="EMBL" id="APJX01000013">
    <property type="protein sequence ID" value="EMS77691.1"/>
    <property type="molecule type" value="Genomic_DNA"/>
</dbReference>
<dbReference type="SUPFAM" id="SSF48295">
    <property type="entry name" value="TrpR-like"/>
    <property type="match status" value="1"/>
</dbReference>
<dbReference type="InterPro" id="IPR036515">
    <property type="entry name" value="Transposase_17_sf"/>
</dbReference>
<dbReference type="GO" id="GO:0005524">
    <property type="term" value="F:ATP binding"/>
    <property type="evidence" value="ECO:0007669"/>
    <property type="project" value="InterPro"/>
</dbReference>
<evidence type="ECO:0000259" key="1">
    <source>
        <dbReference type="SMART" id="SM00760"/>
    </source>
</evidence>
<dbReference type="RefSeq" id="WP_006968385.1">
    <property type="nucleotide sequence ID" value="NZ_APJX01000013.1"/>
</dbReference>
<dbReference type="SMART" id="SM00760">
    <property type="entry name" value="Bac_DnaA_C"/>
    <property type="match status" value="1"/>
</dbReference>
<name>S0G1Y6_9BACT</name>
<evidence type="ECO:0000313" key="3">
    <source>
        <dbReference type="EMBL" id="EMS77691.1"/>
    </source>
</evidence>
<accession>S0G1Y6</accession>
<dbReference type="Gene3D" id="1.10.1750.10">
    <property type="match status" value="1"/>
</dbReference>
<gene>
    <name evidence="3" type="ORF">Dpo_13c00890</name>
</gene>
<dbReference type="SUPFAM" id="SSF143422">
    <property type="entry name" value="Transposase IS200-like"/>
    <property type="match status" value="1"/>
</dbReference>
<dbReference type="GO" id="GO:0006313">
    <property type="term" value="P:DNA transposition"/>
    <property type="evidence" value="ECO:0007669"/>
    <property type="project" value="InterPro"/>
</dbReference>
<organism evidence="3 4">
    <name type="scientific">Desulfotignum phosphitoxidans DSM 13687</name>
    <dbReference type="NCBI Taxonomy" id="1286635"/>
    <lineage>
        <taxon>Bacteria</taxon>
        <taxon>Pseudomonadati</taxon>
        <taxon>Thermodesulfobacteriota</taxon>
        <taxon>Desulfobacteria</taxon>
        <taxon>Desulfobacterales</taxon>
        <taxon>Desulfobacteraceae</taxon>
        <taxon>Desulfotignum</taxon>
    </lineage>
</organism>
<dbReference type="PANTHER" id="PTHR34322:SF2">
    <property type="entry name" value="TRANSPOSASE IS200-LIKE DOMAIN-CONTAINING PROTEIN"/>
    <property type="match status" value="1"/>
</dbReference>
<sequence>MARRVRIHYPGACFHVMLRGNAKQEIFQGPGDIRRFEEILGEGVARYGVSVYAYCWMPNHVHMAVQVSDIPLSKMMQSLSQRYTGWVNHKYERVGHLFQGRYKAVLVAKLAYQMELIRYIHLNPVRAGLVKTPEAYGNSSHREYLAPEQGRTVSWLDIDAGMALFGGDPAAAGLRYRHFMGEPVDEDRLMQLRTGVDTDNEPKIRTREDTIDIDLETLIRRVADEMDVTEEMISGPGRSRKASHTRAMIAILAMDHTAHTLYKVAARLNRDVSTLSKQVAHLRDRRQKFDRLDSQIKQLVKIIK</sequence>
<keyword evidence="4" id="KW-1185">Reference proteome</keyword>
<dbReference type="AlphaFoldDB" id="S0G1Y6"/>
<dbReference type="InterPro" id="IPR010921">
    <property type="entry name" value="Trp_repressor/repl_initiator"/>
</dbReference>
<dbReference type="Pfam" id="PF08299">
    <property type="entry name" value="Bac_DnaA_C"/>
    <property type="match status" value="1"/>
</dbReference>
<evidence type="ECO:0000259" key="2">
    <source>
        <dbReference type="SMART" id="SM01321"/>
    </source>
</evidence>
<dbReference type="InterPro" id="IPR002686">
    <property type="entry name" value="Transposase_17"/>
</dbReference>
<feature type="domain" description="Transposase IS200-like" evidence="2">
    <location>
        <begin position="9"/>
        <end position="123"/>
    </location>
</feature>
<protein>
    <submittedName>
        <fullName evidence="3">Transposase IS200-family protein</fullName>
    </submittedName>
</protein>
<dbReference type="Proteomes" id="UP000014216">
    <property type="component" value="Unassembled WGS sequence"/>
</dbReference>
<evidence type="ECO:0000313" key="4">
    <source>
        <dbReference type="Proteomes" id="UP000014216"/>
    </source>
</evidence>
<dbReference type="SMART" id="SM01321">
    <property type="entry name" value="Y1_Tnp"/>
    <property type="match status" value="1"/>
</dbReference>
<comment type="caution">
    <text evidence="3">The sequence shown here is derived from an EMBL/GenBank/DDBJ whole genome shotgun (WGS) entry which is preliminary data.</text>
</comment>
<dbReference type="Gene3D" id="3.30.70.1290">
    <property type="entry name" value="Transposase IS200-like"/>
    <property type="match status" value="1"/>
</dbReference>
<dbReference type="InterPro" id="IPR013159">
    <property type="entry name" value="DnaA_C"/>
</dbReference>
<feature type="domain" description="Chromosomal replication initiator DnaA C-terminal" evidence="1">
    <location>
        <begin position="214"/>
        <end position="282"/>
    </location>
</feature>
<dbReference type="PANTHER" id="PTHR34322">
    <property type="entry name" value="TRANSPOSASE, Y1_TNP DOMAIN-CONTAINING"/>
    <property type="match status" value="1"/>
</dbReference>
<dbReference type="Pfam" id="PF01797">
    <property type="entry name" value="Y1_Tnp"/>
    <property type="match status" value="1"/>
</dbReference>
<dbReference type="PATRIC" id="fig|1286635.3.peg.4411"/>
<dbReference type="GO" id="GO:0006270">
    <property type="term" value="P:DNA replication initiation"/>
    <property type="evidence" value="ECO:0007669"/>
    <property type="project" value="InterPro"/>
</dbReference>